<evidence type="ECO:0000313" key="2">
    <source>
        <dbReference type="Proteomes" id="UP000236754"/>
    </source>
</evidence>
<organism evidence="1 2">
    <name type="scientific">Actinacidiphila yanglinensis</name>
    <dbReference type="NCBI Taxonomy" id="310779"/>
    <lineage>
        <taxon>Bacteria</taxon>
        <taxon>Bacillati</taxon>
        <taxon>Actinomycetota</taxon>
        <taxon>Actinomycetes</taxon>
        <taxon>Kitasatosporales</taxon>
        <taxon>Streptomycetaceae</taxon>
        <taxon>Actinacidiphila</taxon>
    </lineage>
</organism>
<protein>
    <submittedName>
        <fullName evidence="1">Uncharacterized protein</fullName>
    </submittedName>
</protein>
<evidence type="ECO:0000313" key="1">
    <source>
        <dbReference type="EMBL" id="SEG85497.1"/>
    </source>
</evidence>
<reference evidence="1 2" key="1">
    <citation type="submission" date="2016-10" db="EMBL/GenBank/DDBJ databases">
        <authorList>
            <person name="de Groot N.N."/>
        </authorList>
    </citation>
    <scope>NUCLEOTIDE SEQUENCE [LARGE SCALE GENOMIC DNA]</scope>
    <source>
        <strain evidence="1 2">CGMCC 4.2023</strain>
    </source>
</reference>
<name>A0A1H6DJ46_9ACTN</name>
<sequence length="92" mass="9802">MAAEDSEHMKTVNRWLAGETVDNTVGIRVVGGPFDGRTKIVHLRQDETPPSPLRASGGPAGPTRHVYEAVRSTDAPAGWIYAHLGAEPAADN</sequence>
<dbReference type="Proteomes" id="UP000236754">
    <property type="component" value="Unassembled WGS sequence"/>
</dbReference>
<proteinExistence type="predicted"/>
<dbReference type="AlphaFoldDB" id="A0A1H6DJ46"/>
<accession>A0A1H6DJ46</accession>
<gene>
    <name evidence="1" type="ORF">SAMN05216223_11678</name>
</gene>
<keyword evidence="2" id="KW-1185">Reference proteome</keyword>
<dbReference type="EMBL" id="FNVU01000016">
    <property type="protein sequence ID" value="SEG85497.1"/>
    <property type="molecule type" value="Genomic_DNA"/>
</dbReference>